<dbReference type="PANTHER" id="PTHR45772">
    <property type="entry name" value="CONSERVED COMPONENT OF ABC TRANSPORTER FOR NATURAL AMINO ACIDS-RELATED"/>
    <property type="match status" value="1"/>
</dbReference>
<dbReference type="PROSITE" id="PS50893">
    <property type="entry name" value="ABC_TRANSPORTER_2"/>
    <property type="match status" value="1"/>
</dbReference>
<dbReference type="RefSeq" id="WP_350937898.1">
    <property type="nucleotide sequence ID" value="NZ_JAYWLC010000012.1"/>
</dbReference>
<evidence type="ECO:0000313" key="6">
    <source>
        <dbReference type="Proteomes" id="UP001438953"/>
    </source>
</evidence>
<dbReference type="CDD" id="cd03219">
    <property type="entry name" value="ABC_Mj1267_LivG_branched"/>
    <property type="match status" value="1"/>
</dbReference>
<dbReference type="SUPFAM" id="SSF52540">
    <property type="entry name" value="P-loop containing nucleoside triphosphate hydrolases"/>
    <property type="match status" value="1"/>
</dbReference>
<dbReference type="Gene3D" id="3.40.50.300">
    <property type="entry name" value="P-loop containing nucleotide triphosphate hydrolases"/>
    <property type="match status" value="1"/>
</dbReference>
<sequence>MNAYTPVTPDPYILKLDGITVDFDGFKAIDNFSMTLERGQLRVLIGPNGAGKSTLCDTIIGRVQSASGTVTFNGANITNLPEFEIVRRGICRKFQTPGVLPSLTVRDNLLVSARKDRRWWKGFGHGAKREEARQVDDLLEKIGLTDRADTYARDLAHGEKQWLEIGMVVATGAELLLLDEPTAGMGPNETSKTAKLIHSLLGDHAVLVIDHDMAFVEELGAKVTVMHQGKFLKQGSVAEVRADAEVAAVYLGRAKE</sequence>
<gene>
    <name evidence="5" type="primary">urtD</name>
    <name evidence="5" type="ORF">VSX56_13730</name>
</gene>
<comment type="caution">
    <text evidence="5">The sequence shown here is derived from an EMBL/GenBank/DDBJ whole genome shotgun (WGS) entry which is preliminary data.</text>
</comment>
<keyword evidence="3 5" id="KW-0067">ATP-binding</keyword>
<organism evidence="5 6">
    <name type="scientific">Thioclava kandeliae</name>
    <dbReference type="NCBI Taxonomy" id="3070818"/>
    <lineage>
        <taxon>Bacteria</taxon>
        <taxon>Pseudomonadati</taxon>
        <taxon>Pseudomonadota</taxon>
        <taxon>Alphaproteobacteria</taxon>
        <taxon>Rhodobacterales</taxon>
        <taxon>Paracoccaceae</taxon>
        <taxon>Thioclava</taxon>
    </lineage>
</organism>
<name>A0ABV1SIV2_9RHOB</name>
<dbReference type="Proteomes" id="UP001438953">
    <property type="component" value="Unassembled WGS sequence"/>
</dbReference>
<protein>
    <submittedName>
        <fullName evidence="5">Urea ABC transporter ATP-binding protein UrtD</fullName>
    </submittedName>
</protein>
<evidence type="ECO:0000259" key="4">
    <source>
        <dbReference type="PROSITE" id="PS50893"/>
    </source>
</evidence>
<dbReference type="NCBIfam" id="TIGR03411">
    <property type="entry name" value="urea_trans_UrtD"/>
    <property type="match status" value="1"/>
</dbReference>
<keyword evidence="1" id="KW-0813">Transport</keyword>
<evidence type="ECO:0000313" key="5">
    <source>
        <dbReference type="EMBL" id="MER5172832.1"/>
    </source>
</evidence>
<evidence type="ECO:0000256" key="3">
    <source>
        <dbReference type="ARBA" id="ARBA00022840"/>
    </source>
</evidence>
<dbReference type="InterPro" id="IPR003439">
    <property type="entry name" value="ABC_transporter-like_ATP-bd"/>
</dbReference>
<dbReference type="EMBL" id="JAYWLC010000012">
    <property type="protein sequence ID" value="MER5172832.1"/>
    <property type="molecule type" value="Genomic_DNA"/>
</dbReference>
<reference evidence="5 6" key="1">
    <citation type="submission" date="2024-01" db="EMBL/GenBank/DDBJ databases">
        <authorList>
            <person name="Deng Y."/>
            <person name="Su J."/>
        </authorList>
    </citation>
    <scope>NUCLEOTIDE SEQUENCE [LARGE SCALE GENOMIC DNA]</scope>
    <source>
        <strain evidence="5 6">CPCC 100088</strain>
    </source>
</reference>
<proteinExistence type="predicted"/>
<dbReference type="InterPro" id="IPR051120">
    <property type="entry name" value="ABC_AA/LPS_Transport"/>
</dbReference>
<reference evidence="5 6" key="2">
    <citation type="submission" date="2024-06" db="EMBL/GenBank/DDBJ databases">
        <title>Thioclava kandeliae sp. nov. from a rhizosphere soil sample of Kandelia candel in a mangrove.</title>
        <authorList>
            <person name="Mu T."/>
        </authorList>
    </citation>
    <scope>NUCLEOTIDE SEQUENCE [LARGE SCALE GENOMIC DNA]</scope>
    <source>
        <strain evidence="5 6">CPCC 100088</strain>
    </source>
</reference>
<feature type="domain" description="ABC transporter" evidence="4">
    <location>
        <begin position="14"/>
        <end position="253"/>
    </location>
</feature>
<dbReference type="GO" id="GO:0005524">
    <property type="term" value="F:ATP binding"/>
    <property type="evidence" value="ECO:0007669"/>
    <property type="project" value="UniProtKB-KW"/>
</dbReference>
<evidence type="ECO:0000256" key="1">
    <source>
        <dbReference type="ARBA" id="ARBA00022448"/>
    </source>
</evidence>
<dbReference type="Pfam" id="PF00005">
    <property type="entry name" value="ABC_tran"/>
    <property type="match status" value="1"/>
</dbReference>
<dbReference type="InterPro" id="IPR027417">
    <property type="entry name" value="P-loop_NTPase"/>
</dbReference>
<accession>A0ABV1SIV2</accession>
<dbReference type="PANTHER" id="PTHR45772:SF8">
    <property type="entry name" value="HIGH-AFFINITY BRANCHED-CHAIN AMINO ACID TRANSPORT ATP-BINDING PROTEIN"/>
    <property type="match status" value="1"/>
</dbReference>
<keyword evidence="6" id="KW-1185">Reference proteome</keyword>
<keyword evidence="2" id="KW-0547">Nucleotide-binding</keyword>
<evidence type="ECO:0000256" key="2">
    <source>
        <dbReference type="ARBA" id="ARBA00022741"/>
    </source>
</evidence>
<dbReference type="InterPro" id="IPR017781">
    <property type="entry name" value="ABC_transptr_urea_ATP-bd_UrtD"/>
</dbReference>